<dbReference type="RefSeq" id="WP_171184684.1">
    <property type="nucleotide sequence ID" value="NZ_WTPX01000024.1"/>
</dbReference>
<sequence>MSLERDDESPPGGSTKFPPPGDVEDGSAEGGGVGTVAPPRTARGRDWAALRQFSVFLENRVGKLADLTRTVENAGLRIVGLSIQDNSDSAVARLIVDDYERAHELFDLSEFCTFESDVIAVELPDVRSPVTDACRTLLRAELDVHYAYTIALPDTPRGGLAIYVDDVDLALDVLGNSRLTVVTEGDLKSRFE</sequence>
<keyword evidence="4" id="KW-1185">Reference proteome</keyword>
<proteinExistence type="predicted"/>
<organism evidence="3 4">
    <name type="scientific">Alienimonas chondri</name>
    <dbReference type="NCBI Taxonomy" id="2681879"/>
    <lineage>
        <taxon>Bacteria</taxon>
        <taxon>Pseudomonadati</taxon>
        <taxon>Planctomycetota</taxon>
        <taxon>Planctomycetia</taxon>
        <taxon>Planctomycetales</taxon>
        <taxon>Planctomycetaceae</taxon>
        <taxon>Alienimonas</taxon>
    </lineage>
</organism>
<dbReference type="Gene3D" id="3.30.2130.10">
    <property type="entry name" value="VC0802-like"/>
    <property type="match status" value="1"/>
</dbReference>
<dbReference type="Proteomes" id="UP000609651">
    <property type="component" value="Unassembled WGS sequence"/>
</dbReference>
<dbReference type="PANTHER" id="PTHR40099">
    <property type="entry name" value="ACETOLACTATE SYNTHASE, SMALL SUBUNIT"/>
    <property type="match status" value="1"/>
</dbReference>
<accession>A0ABX1VAF2</accession>
<dbReference type="EMBL" id="WTPX01000024">
    <property type="protein sequence ID" value="NNJ25074.1"/>
    <property type="molecule type" value="Genomic_DNA"/>
</dbReference>
<protein>
    <recommendedName>
        <fullName evidence="2">ACT domain-containing protein</fullName>
    </recommendedName>
</protein>
<evidence type="ECO:0000256" key="1">
    <source>
        <dbReference type="SAM" id="MobiDB-lite"/>
    </source>
</evidence>
<name>A0ABX1VAF2_9PLAN</name>
<reference evidence="3 4" key="1">
    <citation type="journal article" date="2020" name="Syst. Appl. Microbiol.">
        <title>Alienimonas chondri sp. nov., a novel planctomycete isolated from the biofilm of the red alga Chondrus crispus.</title>
        <authorList>
            <person name="Vitorino I."/>
            <person name="Albuquerque L."/>
            <person name="Wiegand S."/>
            <person name="Kallscheuer N."/>
            <person name="da Costa M.S."/>
            <person name="Lobo-da-Cunha A."/>
            <person name="Jogler C."/>
            <person name="Lage O.M."/>
        </authorList>
    </citation>
    <scope>NUCLEOTIDE SEQUENCE [LARGE SCALE GENOMIC DNA]</scope>
    <source>
        <strain evidence="3 4">LzC2</strain>
    </source>
</reference>
<dbReference type="InterPro" id="IPR045865">
    <property type="entry name" value="ACT-like_dom_sf"/>
</dbReference>
<feature type="domain" description="ACT" evidence="2">
    <location>
        <begin position="50"/>
        <end position="188"/>
    </location>
</feature>
<dbReference type="Pfam" id="PF19571">
    <property type="entry name" value="ACT_8"/>
    <property type="match status" value="1"/>
</dbReference>
<dbReference type="InterPro" id="IPR045739">
    <property type="entry name" value="ACT_dom_pair"/>
</dbReference>
<dbReference type="SUPFAM" id="SSF55021">
    <property type="entry name" value="ACT-like"/>
    <property type="match status" value="1"/>
</dbReference>
<evidence type="ECO:0000259" key="2">
    <source>
        <dbReference type="Pfam" id="PF19571"/>
    </source>
</evidence>
<comment type="caution">
    <text evidence="3">The sequence shown here is derived from an EMBL/GenBank/DDBJ whole genome shotgun (WGS) entry which is preliminary data.</text>
</comment>
<evidence type="ECO:0000313" key="3">
    <source>
        <dbReference type="EMBL" id="NNJ25074.1"/>
    </source>
</evidence>
<gene>
    <name evidence="3" type="ORF">LzC2_11360</name>
</gene>
<evidence type="ECO:0000313" key="4">
    <source>
        <dbReference type="Proteomes" id="UP000609651"/>
    </source>
</evidence>
<dbReference type="PANTHER" id="PTHR40099:SF1">
    <property type="entry name" value="ACETOLACTATE SYNTHASE, SMALL SUBUNIT"/>
    <property type="match status" value="1"/>
</dbReference>
<feature type="region of interest" description="Disordered" evidence="1">
    <location>
        <begin position="1"/>
        <end position="40"/>
    </location>
</feature>